<evidence type="ECO:0000259" key="15">
    <source>
        <dbReference type="PROSITE" id="PS50860"/>
    </source>
</evidence>
<evidence type="ECO:0000256" key="14">
    <source>
        <dbReference type="SAM" id="Coils"/>
    </source>
</evidence>
<dbReference type="Gene3D" id="3.30.930.10">
    <property type="entry name" value="Bira Bifunctional Protein, Domain 2"/>
    <property type="match status" value="1"/>
</dbReference>
<keyword evidence="17" id="KW-1185">Reference proteome</keyword>
<dbReference type="Proteomes" id="UP001198242">
    <property type="component" value="Unassembled WGS sequence"/>
</dbReference>
<keyword evidence="13" id="KW-0963">Cytoplasm</keyword>
<evidence type="ECO:0000256" key="2">
    <source>
        <dbReference type="ARBA" id="ARBA00022555"/>
    </source>
</evidence>
<feature type="binding site" evidence="13">
    <location>
        <position position="569"/>
    </location>
    <ligand>
        <name>Zn(2+)</name>
        <dbReference type="ChEBI" id="CHEBI:29105"/>
    </ligand>
</feature>
<evidence type="ECO:0000256" key="6">
    <source>
        <dbReference type="ARBA" id="ARBA00022833"/>
    </source>
</evidence>
<accession>A0AAE3DZP7</accession>
<keyword evidence="8 13" id="KW-0694">RNA-binding</keyword>
<dbReference type="HAMAP" id="MF_00036_B">
    <property type="entry name" value="Ala_tRNA_synth_B"/>
    <property type="match status" value="1"/>
</dbReference>
<dbReference type="SUPFAM" id="SSF101353">
    <property type="entry name" value="Putative anticodon-binding domain of alanyl-tRNA synthetase (AlaRS)"/>
    <property type="match status" value="1"/>
</dbReference>
<dbReference type="RefSeq" id="WP_308456565.1">
    <property type="nucleotide sequence ID" value="NZ_JAJEQM010000011.1"/>
</dbReference>
<dbReference type="InterPro" id="IPR023033">
    <property type="entry name" value="Ala_tRNA_ligase_euk/bac"/>
</dbReference>
<feature type="coiled-coil region" evidence="14">
    <location>
        <begin position="727"/>
        <end position="761"/>
    </location>
</feature>
<dbReference type="GO" id="GO:0140096">
    <property type="term" value="F:catalytic activity, acting on a protein"/>
    <property type="evidence" value="ECO:0007669"/>
    <property type="project" value="UniProtKB-ARBA"/>
</dbReference>
<dbReference type="PANTHER" id="PTHR11777">
    <property type="entry name" value="ALANYL-TRNA SYNTHETASE"/>
    <property type="match status" value="1"/>
</dbReference>
<evidence type="ECO:0000256" key="11">
    <source>
        <dbReference type="ARBA" id="ARBA00024779"/>
    </source>
</evidence>
<keyword evidence="14" id="KW-0175">Coiled coil</keyword>
<dbReference type="GO" id="GO:0008270">
    <property type="term" value="F:zinc ion binding"/>
    <property type="evidence" value="ECO:0007669"/>
    <property type="project" value="UniProtKB-UniRule"/>
</dbReference>
<dbReference type="SUPFAM" id="SSF55186">
    <property type="entry name" value="ThrRS/AlaRS common domain"/>
    <property type="match status" value="1"/>
</dbReference>
<dbReference type="Gene3D" id="3.30.54.20">
    <property type="match status" value="1"/>
</dbReference>
<dbReference type="GO" id="GO:0005524">
    <property type="term" value="F:ATP binding"/>
    <property type="evidence" value="ECO:0007669"/>
    <property type="project" value="UniProtKB-UniRule"/>
</dbReference>
<dbReference type="GO" id="GO:0000049">
    <property type="term" value="F:tRNA binding"/>
    <property type="evidence" value="ECO:0007669"/>
    <property type="project" value="UniProtKB-KW"/>
</dbReference>
<comment type="catalytic activity">
    <reaction evidence="12 13">
        <text>tRNA(Ala) + L-alanine + ATP = L-alanyl-tRNA(Ala) + AMP + diphosphate</text>
        <dbReference type="Rhea" id="RHEA:12540"/>
        <dbReference type="Rhea" id="RHEA-COMP:9657"/>
        <dbReference type="Rhea" id="RHEA-COMP:9923"/>
        <dbReference type="ChEBI" id="CHEBI:30616"/>
        <dbReference type="ChEBI" id="CHEBI:33019"/>
        <dbReference type="ChEBI" id="CHEBI:57972"/>
        <dbReference type="ChEBI" id="CHEBI:78442"/>
        <dbReference type="ChEBI" id="CHEBI:78497"/>
        <dbReference type="ChEBI" id="CHEBI:456215"/>
        <dbReference type="EC" id="6.1.1.7"/>
    </reaction>
</comment>
<dbReference type="PROSITE" id="PS50860">
    <property type="entry name" value="AA_TRNA_LIGASE_II_ALA"/>
    <property type="match status" value="1"/>
</dbReference>
<evidence type="ECO:0000256" key="10">
    <source>
        <dbReference type="ARBA" id="ARBA00023146"/>
    </source>
</evidence>
<keyword evidence="2 13" id="KW-0820">tRNA-binding</keyword>
<dbReference type="Gene3D" id="6.10.250.550">
    <property type="match status" value="1"/>
</dbReference>
<dbReference type="SMART" id="SM00863">
    <property type="entry name" value="tRNA_SAD"/>
    <property type="match status" value="1"/>
</dbReference>
<dbReference type="NCBIfam" id="TIGR00344">
    <property type="entry name" value="alaS"/>
    <property type="match status" value="1"/>
</dbReference>
<evidence type="ECO:0000313" key="17">
    <source>
        <dbReference type="Proteomes" id="UP001198242"/>
    </source>
</evidence>
<feature type="binding site" evidence="13">
    <location>
        <position position="667"/>
    </location>
    <ligand>
        <name>Zn(2+)</name>
        <dbReference type="ChEBI" id="CHEBI:29105"/>
    </ligand>
</feature>
<dbReference type="InterPro" id="IPR050058">
    <property type="entry name" value="Ala-tRNA_ligase"/>
</dbReference>
<protein>
    <recommendedName>
        <fullName evidence="13">Alanine--tRNA ligase</fullName>
        <ecNumber evidence="13">6.1.1.7</ecNumber>
    </recommendedName>
    <alternativeName>
        <fullName evidence="13">Alanyl-tRNA synthetase</fullName>
        <shortName evidence="13">AlaRS</shortName>
    </alternativeName>
</protein>
<keyword evidence="9 13" id="KW-0648">Protein biosynthesis</keyword>
<dbReference type="Gene3D" id="2.40.30.130">
    <property type="match status" value="1"/>
</dbReference>
<dbReference type="InterPro" id="IPR003156">
    <property type="entry name" value="DHHA1_dom"/>
</dbReference>
<dbReference type="Gene3D" id="3.10.310.40">
    <property type="match status" value="1"/>
</dbReference>
<keyword evidence="5 13" id="KW-0547">Nucleotide-binding</keyword>
<dbReference type="Pfam" id="PF07973">
    <property type="entry name" value="tRNA_SAD"/>
    <property type="match status" value="1"/>
</dbReference>
<sequence length="879" mass="97228">MKSMGVNEIREKFLSFFESKGCLRLGSFPLIPKNDASLLLINSGMAPMKPWFQNPETAPKRRVTTCQKCIRTGDIENVGKTARHGTFFEMLGNFSFGDYFKKEATAWAWEFFTKVMEIPQERLWISVYEEDDEARDIWVNEVGVDPTHIVKLGKEDNFWEHGTGPCGPCSEIYFDRGEEYGCGEPGCGVGCECDRFMEVWNLVFTQFDKDEDGNYNRLPNPNIDTGMGLERLAVVMQGVDNLFEIDTVQDVMKHICRIANIEYKKDDKKDVSLRVITDHIRSTVMMVSDGVIPSNEGRGYVLRRLLRRAARHGKLLGINKQFLFEVADTVIDCSKGAYQELEEKRDYIRNIIKKEEERFDATIDNGLNVLNGYIEAAQKEGRKELTGKEAFKLHDTYGFPVDLTIEMAEEKGLEVDVDGFNKAMQEQKDTARDARTEGSSWDGNETFEFENAEPTVFVGYDTLETDAKVVGIVVEDEGVCDTIIENQKGFIVTDKTPFYAEMGGQVGDIGTITINGKAANVVNTTKTEDGYYLHETEVQLTPIKVGDTVTMSVDKVHRTDVCRNHTATHILDKALRDVLGSHVAQAGSLVESDRLRFDFSHFEAMTTEQIKQAEAIVNEKILESIDVTVQELPIEEAKKLGAIALFGEKYGDVVRVVSVGDYSVEFCGGTHLTNTAQCGLFKIISESGVAAGVRRIEAVTGKGVLEYINNSDRLIEKTAAALKINQINEIDHKAESVMAQCRELEKAVDSFKEKMAAAKANNIMTGIKHIGEISLITAQVDGMGADEMKSMADKIKAEVPNSVAVMGAETDGKITFVAMASKEAVKLGVHCGKIIKDITAVAGGRGGGKPDMAQGGGSDASKIDDALAKVDEIVAEQIK</sequence>
<reference evidence="16 17" key="1">
    <citation type="submission" date="2021-10" db="EMBL/GenBank/DDBJ databases">
        <title>Anaerobic single-cell dispensing facilitates the cultivation of human gut bacteria.</title>
        <authorList>
            <person name="Afrizal A."/>
        </authorList>
    </citation>
    <scope>NUCLEOTIDE SEQUENCE [LARGE SCALE GENOMIC DNA]</scope>
    <source>
        <strain evidence="16 17">CLA-AA-H232</strain>
    </source>
</reference>
<evidence type="ECO:0000256" key="13">
    <source>
        <dbReference type="HAMAP-Rule" id="MF_00036"/>
    </source>
</evidence>
<evidence type="ECO:0000256" key="4">
    <source>
        <dbReference type="ARBA" id="ARBA00022723"/>
    </source>
</evidence>
<dbReference type="PANTHER" id="PTHR11777:SF9">
    <property type="entry name" value="ALANINE--TRNA LIGASE, CYTOPLASMIC"/>
    <property type="match status" value="1"/>
</dbReference>
<dbReference type="CDD" id="cd00673">
    <property type="entry name" value="AlaRS_core"/>
    <property type="match status" value="1"/>
</dbReference>
<comment type="caution">
    <text evidence="16">The sequence shown here is derived from an EMBL/GenBank/DDBJ whole genome shotgun (WGS) entry which is preliminary data.</text>
</comment>
<proteinExistence type="inferred from homology"/>
<feature type="domain" description="Alanyl-transfer RNA synthetases family profile" evidence="15">
    <location>
        <begin position="4"/>
        <end position="710"/>
    </location>
</feature>
<dbReference type="Pfam" id="PF02272">
    <property type="entry name" value="DHHA1"/>
    <property type="match status" value="1"/>
</dbReference>
<dbReference type="InterPro" id="IPR018162">
    <property type="entry name" value="Ala-tRNA-ligase_IIc_anticod-bd"/>
</dbReference>
<dbReference type="InterPro" id="IPR018163">
    <property type="entry name" value="Thr/Ala-tRNA-synth_IIc_edit"/>
</dbReference>
<dbReference type="GO" id="GO:0002161">
    <property type="term" value="F:aminoacyl-tRNA deacylase activity"/>
    <property type="evidence" value="ECO:0007669"/>
    <property type="project" value="TreeGrafter"/>
</dbReference>
<dbReference type="EC" id="6.1.1.7" evidence="13"/>
<keyword evidence="3 13" id="KW-0436">Ligase</keyword>
<dbReference type="PRINTS" id="PR00980">
    <property type="entry name" value="TRNASYNTHALA"/>
</dbReference>
<evidence type="ECO:0000313" key="16">
    <source>
        <dbReference type="EMBL" id="MCC2210874.1"/>
    </source>
</evidence>
<dbReference type="InterPro" id="IPR018165">
    <property type="entry name" value="Ala-tRNA-synth_IIc_core"/>
</dbReference>
<keyword evidence="10 13" id="KW-0030">Aminoacyl-tRNA synthetase</keyword>
<dbReference type="InterPro" id="IPR002318">
    <property type="entry name" value="Ala-tRNA-lgiase_IIc"/>
</dbReference>
<comment type="subcellular location">
    <subcellularLocation>
        <location evidence="13">Cytoplasm</location>
    </subcellularLocation>
</comment>
<comment type="domain">
    <text evidence="13">Consists of three domains; the N-terminal catalytic domain, the editing domain and the C-terminal C-Ala domain. The editing domain removes incorrectly charged amino acids, while the C-Ala domain, along with tRNA(Ala), serves as a bridge to cooperatively bring together the editing and aminoacylation centers thus stimulating deacylation of misacylated tRNAs.</text>
</comment>
<evidence type="ECO:0000256" key="8">
    <source>
        <dbReference type="ARBA" id="ARBA00022884"/>
    </source>
</evidence>
<dbReference type="FunFam" id="3.10.310.40:FF:000001">
    <property type="entry name" value="Alanine--tRNA ligase"/>
    <property type="match status" value="1"/>
</dbReference>
<organism evidence="16 17">
    <name type="scientific">Hominilimicola fabiformis</name>
    <dbReference type="NCBI Taxonomy" id="2885356"/>
    <lineage>
        <taxon>Bacteria</taxon>
        <taxon>Bacillati</taxon>
        <taxon>Bacillota</taxon>
        <taxon>Clostridia</taxon>
        <taxon>Eubacteriales</taxon>
        <taxon>Oscillospiraceae</taxon>
        <taxon>Hominilimicola</taxon>
    </lineage>
</organism>
<feature type="binding site" evidence="13">
    <location>
        <position position="671"/>
    </location>
    <ligand>
        <name>Zn(2+)</name>
        <dbReference type="ChEBI" id="CHEBI:29105"/>
    </ligand>
</feature>
<keyword evidence="4 13" id="KW-0479">Metal-binding</keyword>
<dbReference type="InterPro" id="IPR012947">
    <property type="entry name" value="tRNA_SAD"/>
</dbReference>
<keyword evidence="7 13" id="KW-0067">ATP-binding</keyword>
<dbReference type="EMBL" id="JAJEQM010000011">
    <property type="protein sequence ID" value="MCC2210874.1"/>
    <property type="molecule type" value="Genomic_DNA"/>
</dbReference>
<comment type="cofactor">
    <cofactor evidence="13">
        <name>Zn(2+)</name>
        <dbReference type="ChEBI" id="CHEBI:29105"/>
    </cofactor>
    <text evidence="13">Binds 1 zinc ion per subunit.</text>
</comment>
<dbReference type="FunFam" id="3.30.930.10:FF:000004">
    <property type="entry name" value="Alanine--tRNA ligase"/>
    <property type="match status" value="1"/>
</dbReference>
<dbReference type="SUPFAM" id="SSF50447">
    <property type="entry name" value="Translation proteins"/>
    <property type="match status" value="1"/>
</dbReference>
<dbReference type="InterPro" id="IPR045864">
    <property type="entry name" value="aa-tRNA-synth_II/BPL/LPL"/>
</dbReference>
<dbReference type="InterPro" id="IPR018164">
    <property type="entry name" value="Ala-tRNA-synth_IIc_N"/>
</dbReference>
<comment type="function">
    <text evidence="11 13">Catalyzes the attachment of alanine to tRNA(Ala) in a two-step reaction: alanine is first activated by ATP to form Ala-AMP and then transferred to the acceptor end of tRNA(Ala). Also edits incorrectly charged Ser-tRNA(Ala) and Gly-tRNA(Ala) via its editing domain.</text>
</comment>
<dbReference type="GO" id="GO:0004813">
    <property type="term" value="F:alanine-tRNA ligase activity"/>
    <property type="evidence" value="ECO:0007669"/>
    <property type="project" value="UniProtKB-UniRule"/>
</dbReference>
<dbReference type="GO" id="GO:0016740">
    <property type="term" value="F:transferase activity"/>
    <property type="evidence" value="ECO:0007669"/>
    <property type="project" value="UniProtKB-ARBA"/>
</dbReference>
<dbReference type="GO" id="GO:0005829">
    <property type="term" value="C:cytosol"/>
    <property type="evidence" value="ECO:0007669"/>
    <property type="project" value="TreeGrafter"/>
</dbReference>
<dbReference type="GO" id="GO:0006419">
    <property type="term" value="P:alanyl-tRNA aminoacylation"/>
    <property type="evidence" value="ECO:0007669"/>
    <property type="project" value="UniProtKB-UniRule"/>
</dbReference>
<dbReference type="Pfam" id="PF01411">
    <property type="entry name" value="tRNA-synt_2c"/>
    <property type="match status" value="1"/>
</dbReference>
<dbReference type="FunFam" id="3.30.54.20:FF:000001">
    <property type="entry name" value="Alanine--tRNA ligase"/>
    <property type="match status" value="1"/>
</dbReference>
<dbReference type="InterPro" id="IPR009000">
    <property type="entry name" value="Transl_B-barrel_sf"/>
</dbReference>
<gene>
    <name evidence="13 16" type="primary">alaS</name>
    <name evidence="16" type="ORF">LKE05_08750</name>
</gene>
<evidence type="ECO:0000256" key="12">
    <source>
        <dbReference type="ARBA" id="ARBA00048300"/>
    </source>
</evidence>
<evidence type="ECO:0000256" key="7">
    <source>
        <dbReference type="ARBA" id="ARBA00022840"/>
    </source>
</evidence>
<dbReference type="FunFam" id="3.30.980.10:FF:000004">
    <property type="entry name" value="Alanine--tRNA ligase, cytoplasmic"/>
    <property type="match status" value="1"/>
</dbReference>
<dbReference type="AlphaFoldDB" id="A0AAE3DZP7"/>
<evidence type="ECO:0000256" key="5">
    <source>
        <dbReference type="ARBA" id="ARBA00022741"/>
    </source>
</evidence>
<dbReference type="Gene3D" id="3.30.980.10">
    <property type="entry name" value="Threonyl-trna Synthetase, Chain A, domain 2"/>
    <property type="match status" value="1"/>
</dbReference>
<keyword evidence="6 13" id="KW-0862">Zinc</keyword>
<name>A0AAE3DZP7_9FIRM</name>
<evidence type="ECO:0000256" key="1">
    <source>
        <dbReference type="ARBA" id="ARBA00008226"/>
    </source>
</evidence>
<feature type="binding site" evidence="13">
    <location>
        <position position="565"/>
    </location>
    <ligand>
        <name>Zn(2+)</name>
        <dbReference type="ChEBI" id="CHEBI:29105"/>
    </ligand>
</feature>
<evidence type="ECO:0000256" key="3">
    <source>
        <dbReference type="ARBA" id="ARBA00022598"/>
    </source>
</evidence>
<comment type="similarity">
    <text evidence="1 13">Belongs to the class-II aminoacyl-tRNA synthetase family.</text>
</comment>
<evidence type="ECO:0000256" key="9">
    <source>
        <dbReference type="ARBA" id="ARBA00022917"/>
    </source>
</evidence>
<dbReference type="SUPFAM" id="SSF55681">
    <property type="entry name" value="Class II aaRS and biotin synthetases"/>
    <property type="match status" value="1"/>
</dbReference>